<dbReference type="InterPro" id="IPR044298">
    <property type="entry name" value="MIG/MutY"/>
</dbReference>
<reference evidence="18" key="1">
    <citation type="submission" date="2008-12" db="EMBL/GenBank/DDBJ databases">
        <title>Complete sequence of chromosome of Methylobacterium chloromethanicum CM4.</title>
        <authorList>
            <consortium name="US DOE Joint Genome Institute"/>
            <person name="Lucas S."/>
            <person name="Copeland A."/>
            <person name="Lapidus A."/>
            <person name="Glavina del Rio T."/>
            <person name="Dalin E."/>
            <person name="Tice H."/>
            <person name="Bruce D."/>
            <person name="Goodwin L."/>
            <person name="Pitluck S."/>
            <person name="Chertkov O."/>
            <person name="Brettin T."/>
            <person name="Detter J.C."/>
            <person name="Han C."/>
            <person name="Larimer F."/>
            <person name="Land M."/>
            <person name="Hauser L."/>
            <person name="Kyrpides N."/>
            <person name="Mikhailova N."/>
            <person name="Marx C."/>
            <person name="Richardson P."/>
        </authorList>
    </citation>
    <scope>NUCLEOTIDE SEQUENCE [LARGE SCALE GENOMIC DNA]</scope>
    <source>
        <strain evidence="18">CM4 / NCIMB 13688</strain>
    </source>
</reference>
<dbReference type="GO" id="GO:0006298">
    <property type="term" value="P:mismatch repair"/>
    <property type="evidence" value="ECO:0007669"/>
    <property type="project" value="TreeGrafter"/>
</dbReference>
<dbReference type="InterPro" id="IPR011257">
    <property type="entry name" value="DNA_glycosylase"/>
</dbReference>
<dbReference type="NCBIfam" id="TIGR01084">
    <property type="entry name" value="mutY"/>
    <property type="match status" value="1"/>
</dbReference>
<evidence type="ECO:0000313" key="17">
    <source>
        <dbReference type="EMBL" id="ACK84324.1"/>
    </source>
</evidence>
<keyword evidence="11" id="KW-0408">Iron</keyword>
<keyword evidence="9" id="KW-0227">DNA damage</keyword>
<evidence type="ECO:0000256" key="3">
    <source>
        <dbReference type="ARBA" id="ARBA00002933"/>
    </source>
</evidence>
<feature type="compositionally biased region" description="Basic residues" evidence="15">
    <location>
        <begin position="430"/>
        <end position="441"/>
    </location>
</feature>
<evidence type="ECO:0000256" key="11">
    <source>
        <dbReference type="ARBA" id="ARBA00023004"/>
    </source>
</evidence>
<proteinExistence type="inferred from homology"/>
<dbReference type="Proteomes" id="UP000002385">
    <property type="component" value="Chromosome"/>
</dbReference>
<comment type="catalytic activity">
    <reaction evidence="1">
        <text>Hydrolyzes free adenine bases from 7,8-dihydro-8-oxoguanine:adenine mismatched double-stranded DNA, leaving an apurinic site.</text>
        <dbReference type="EC" id="3.2.2.31"/>
    </reaction>
</comment>
<dbReference type="GO" id="GO:0000701">
    <property type="term" value="F:purine-specific mismatch base pair DNA N-glycosylase activity"/>
    <property type="evidence" value="ECO:0007669"/>
    <property type="project" value="UniProtKB-EC"/>
</dbReference>
<sequence>MRSGRTGLRRVRKARHSAASHFGKALFSQPRSRYGRAMPAASAADLLTWYDRHRRALPWRALPGETPDPYRVWLSEVMLQQTTVTAVKPYFEMFLTLFPSVAALAAAPEEAVMSAWAGLGYYSRARNLHACAKSVASAGGFPDTEDGLRKLPGIGAYTAGAIAAIAFDRPAAAVDGNVERVMSRLHAIETPLPAARAQIRLFTQALVPDRRPGDFAQALMDLGATLCTPKRPACALCPWMLPCRARAEGLQETFPRKVKKEKGILRKGAAFVALRAGDEAVLLRTRPPEGLLGAMAEPPTSEWLPDYDPAKGLLDAPLDARWKRLPGVVKHGFTHFPLELTVFLARVAADTKPPEGMRFTPRDALETEPLPGAMKKVLAHALTGPVPVVAPKPVPVREPDLATIPEPEPPPRRGPIPKLASSRPSDLARIVKKAPKPIRTR</sequence>
<dbReference type="Pfam" id="PF00633">
    <property type="entry name" value="HHH"/>
    <property type="match status" value="1"/>
</dbReference>
<organism evidence="17 18">
    <name type="scientific">Methylorubrum extorquens (strain CM4 / NCIMB 13688)</name>
    <name type="common">Methylobacterium extorquens</name>
    <dbReference type="NCBI Taxonomy" id="440085"/>
    <lineage>
        <taxon>Bacteria</taxon>
        <taxon>Pseudomonadati</taxon>
        <taxon>Pseudomonadota</taxon>
        <taxon>Alphaproteobacteria</taxon>
        <taxon>Hyphomicrobiales</taxon>
        <taxon>Methylobacteriaceae</taxon>
        <taxon>Methylorubrum</taxon>
    </lineage>
</organism>
<dbReference type="Pfam" id="PF00730">
    <property type="entry name" value="HhH-GPD"/>
    <property type="match status" value="1"/>
</dbReference>
<protein>
    <recommendedName>
        <fullName evidence="6">Adenine DNA glycosylase</fullName>
        <ecNumber evidence="5">3.2.2.31</ecNumber>
    </recommendedName>
</protein>
<feature type="domain" description="HhH-GPD" evidence="16">
    <location>
        <begin position="78"/>
        <end position="225"/>
    </location>
</feature>
<dbReference type="CDD" id="cd00056">
    <property type="entry name" value="ENDO3c"/>
    <property type="match status" value="1"/>
</dbReference>
<dbReference type="InterPro" id="IPR000445">
    <property type="entry name" value="HhH_motif"/>
</dbReference>
<name>B7KVB6_METC4</name>
<evidence type="ECO:0000256" key="1">
    <source>
        <dbReference type="ARBA" id="ARBA00000843"/>
    </source>
</evidence>
<feature type="region of interest" description="Disordered" evidence="15">
    <location>
        <begin position="392"/>
        <end position="441"/>
    </location>
</feature>
<accession>B7KVB6</accession>
<dbReference type="GO" id="GO:0035485">
    <property type="term" value="F:adenine/guanine mispair binding"/>
    <property type="evidence" value="ECO:0007669"/>
    <property type="project" value="TreeGrafter"/>
</dbReference>
<dbReference type="FunFam" id="1.10.340.30:FF:000002">
    <property type="entry name" value="Adenine DNA glycosylase"/>
    <property type="match status" value="1"/>
</dbReference>
<keyword evidence="8" id="KW-0479">Metal-binding</keyword>
<dbReference type="GO" id="GO:0006284">
    <property type="term" value="P:base-excision repair"/>
    <property type="evidence" value="ECO:0007669"/>
    <property type="project" value="InterPro"/>
</dbReference>
<comment type="cofactor">
    <cofactor evidence="2">
        <name>[4Fe-4S] cluster</name>
        <dbReference type="ChEBI" id="CHEBI:49883"/>
    </cofactor>
</comment>
<evidence type="ECO:0000256" key="14">
    <source>
        <dbReference type="ARBA" id="ARBA00023295"/>
    </source>
</evidence>
<evidence type="ECO:0000256" key="12">
    <source>
        <dbReference type="ARBA" id="ARBA00023014"/>
    </source>
</evidence>
<evidence type="ECO:0000256" key="5">
    <source>
        <dbReference type="ARBA" id="ARBA00012045"/>
    </source>
</evidence>
<dbReference type="Gene3D" id="1.10.1670.10">
    <property type="entry name" value="Helix-hairpin-Helix base-excision DNA repair enzymes (C-terminal)"/>
    <property type="match status" value="1"/>
</dbReference>
<dbReference type="InterPro" id="IPR005760">
    <property type="entry name" value="A/G_AdeGlyc_MutY"/>
</dbReference>
<evidence type="ECO:0000256" key="9">
    <source>
        <dbReference type="ARBA" id="ARBA00022763"/>
    </source>
</evidence>
<dbReference type="GO" id="GO:0034039">
    <property type="term" value="F:8-oxo-7,8-dihydroguanine DNA N-glycosylase activity"/>
    <property type="evidence" value="ECO:0007669"/>
    <property type="project" value="TreeGrafter"/>
</dbReference>
<dbReference type="PROSITE" id="PS01155">
    <property type="entry name" value="ENDONUCLEASE_III_2"/>
    <property type="match status" value="1"/>
</dbReference>
<dbReference type="CDD" id="cd03431">
    <property type="entry name" value="NUDIX_DNA_Glycosylase_C-MutY"/>
    <property type="match status" value="1"/>
</dbReference>
<evidence type="ECO:0000313" key="18">
    <source>
        <dbReference type="Proteomes" id="UP000002385"/>
    </source>
</evidence>
<dbReference type="InterPro" id="IPR004035">
    <property type="entry name" value="Endouclease-III_FeS-bd_BS"/>
</dbReference>
<evidence type="ECO:0000256" key="8">
    <source>
        <dbReference type="ARBA" id="ARBA00022723"/>
    </source>
</evidence>
<dbReference type="KEGG" id="mch:Mchl_3504"/>
<keyword evidence="12" id="KW-0411">Iron-sulfur</keyword>
<dbReference type="InterPro" id="IPR015797">
    <property type="entry name" value="NUDIX_hydrolase-like_dom_sf"/>
</dbReference>
<dbReference type="EMBL" id="CP001298">
    <property type="protein sequence ID" value="ACK84324.1"/>
    <property type="molecule type" value="Genomic_DNA"/>
</dbReference>
<dbReference type="SUPFAM" id="SSF48150">
    <property type="entry name" value="DNA-glycosylase"/>
    <property type="match status" value="1"/>
</dbReference>
<dbReference type="EC" id="3.2.2.31" evidence="5"/>
<dbReference type="GO" id="GO:0051539">
    <property type="term" value="F:4 iron, 4 sulfur cluster binding"/>
    <property type="evidence" value="ECO:0007669"/>
    <property type="project" value="UniProtKB-KW"/>
</dbReference>
<dbReference type="Pfam" id="PF14815">
    <property type="entry name" value="NUDIX_4"/>
    <property type="match status" value="1"/>
</dbReference>
<dbReference type="SUPFAM" id="SSF55811">
    <property type="entry name" value="Nudix"/>
    <property type="match status" value="1"/>
</dbReference>
<dbReference type="HOGENOM" id="CLU_012862_0_2_5"/>
<dbReference type="GO" id="GO:0046872">
    <property type="term" value="F:metal ion binding"/>
    <property type="evidence" value="ECO:0007669"/>
    <property type="project" value="UniProtKB-KW"/>
</dbReference>
<dbReference type="PANTHER" id="PTHR42944">
    <property type="entry name" value="ADENINE DNA GLYCOSYLASE"/>
    <property type="match status" value="1"/>
</dbReference>
<evidence type="ECO:0000256" key="6">
    <source>
        <dbReference type="ARBA" id="ARBA00022023"/>
    </source>
</evidence>
<evidence type="ECO:0000256" key="15">
    <source>
        <dbReference type="SAM" id="MobiDB-lite"/>
    </source>
</evidence>
<keyword evidence="14" id="KW-0326">Glycosidase</keyword>
<dbReference type="Gene3D" id="3.90.79.10">
    <property type="entry name" value="Nucleoside Triphosphate Pyrophosphohydrolase"/>
    <property type="match status" value="1"/>
</dbReference>
<evidence type="ECO:0000256" key="7">
    <source>
        <dbReference type="ARBA" id="ARBA00022485"/>
    </source>
</evidence>
<dbReference type="InterPro" id="IPR029119">
    <property type="entry name" value="MutY_C"/>
</dbReference>
<evidence type="ECO:0000256" key="4">
    <source>
        <dbReference type="ARBA" id="ARBA00008343"/>
    </source>
</evidence>
<dbReference type="SMART" id="SM00478">
    <property type="entry name" value="ENDO3c"/>
    <property type="match status" value="1"/>
</dbReference>
<comment type="similarity">
    <text evidence="4">Belongs to the Nth/MutY family.</text>
</comment>
<keyword evidence="10" id="KW-0378">Hydrolase</keyword>
<dbReference type="InterPro" id="IPR004036">
    <property type="entry name" value="Endonuclease-III-like_CS2"/>
</dbReference>
<evidence type="ECO:0000256" key="13">
    <source>
        <dbReference type="ARBA" id="ARBA00023204"/>
    </source>
</evidence>
<gene>
    <name evidence="17" type="ordered locus">Mchl_3504</name>
</gene>
<keyword evidence="7" id="KW-0004">4Fe-4S</keyword>
<evidence type="ECO:0000256" key="2">
    <source>
        <dbReference type="ARBA" id="ARBA00001966"/>
    </source>
</evidence>
<comment type="function">
    <text evidence="3">Adenine glycosylase active on G-A mispairs. MutY also corrects error-prone DNA synthesis past GO lesions which are due to the oxidatively damaged form of guanine: 7,8-dihydro-8-oxoguanine (8-oxo-dGTP).</text>
</comment>
<dbReference type="GO" id="GO:0032357">
    <property type="term" value="F:oxidized purine DNA binding"/>
    <property type="evidence" value="ECO:0007669"/>
    <property type="project" value="TreeGrafter"/>
</dbReference>
<dbReference type="PROSITE" id="PS00764">
    <property type="entry name" value="ENDONUCLEASE_III_1"/>
    <property type="match status" value="1"/>
</dbReference>
<reference evidence="17 18" key="2">
    <citation type="journal article" date="2012" name="J. Bacteriol.">
        <title>Complete genome sequences of six strains of the genus Methylobacterium.</title>
        <authorList>
            <person name="Marx C.J."/>
            <person name="Bringel F."/>
            <person name="Chistoserdova L."/>
            <person name="Moulin L."/>
            <person name="Farhan Ul Haque M."/>
            <person name="Fleischman D.E."/>
            <person name="Gruffaz C."/>
            <person name="Jourand P."/>
            <person name="Knief C."/>
            <person name="Lee M.C."/>
            <person name="Muller E.E."/>
            <person name="Nadalig T."/>
            <person name="Peyraud R."/>
            <person name="Roselli S."/>
            <person name="Russ L."/>
            <person name="Goodwin L.A."/>
            <person name="Ivanova N."/>
            <person name="Kyrpides N."/>
            <person name="Lajus A."/>
            <person name="Land M.L."/>
            <person name="Medigue C."/>
            <person name="Mikhailova N."/>
            <person name="Nolan M."/>
            <person name="Woyke T."/>
            <person name="Stolyar S."/>
            <person name="Vorholt J.A."/>
            <person name="Vuilleumier S."/>
        </authorList>
    </citation>
    <scope>NUCLEOTIDE SEQUENCE [LARGE SCALE GENOMIC DNA]</scope>
    <source>
        <strain evidence="18">CM4 / NCIMB 13688</strain>
    </source>
</reference>
<dbReference type="Gene3D" id="1.10.340.30">
    <property type="entry name" value="Hypothetical protein, domain 2"/>
    <property type="match status" value="1"/>
</dbReference>
<dbReference type="AlphaFoldDB" id="B7KVB6"/>
<dbReference type="InterPro" id="IPR003265">
    <property type="entry name" value="HhH-GPD_domain"/>
</dbReference>
<dbReference type="InterPro" id="IPR023170">
    <property type="entry name" value="HhH_base_excis_C"/>
</dbReference>
<dbReference type="PANTHER" id="PTHR42944:SF1">
    <property type="entry name" value="ADENINE DNA GLYCOSYLASE"/>
    <property type="match status" value="1"/>
</dbReference>
<evidence type="ECO:0000259" key="16">
    <source>
        <dbReference type="SMART" id="SM00478"/>
    </source>
</evidence>
<evidence type="ECO:0000256" key="10">
    <source>
        <dbReference type="ARBA" id="ARBA00022801"/>
    </source>
</evidence>
<keyword evidence="13" id="KW-0234">DNA repair</keyword>